<dbReference type="Proteomes" id="UP001054902">
    <property type="component" value="Unassembled WGS sequence"/>
</dbReference>
<evidence type="ECO:0000313" key="3">
    <source>
        <dbReference type="EMBL" id="GFH46680.1"/>
    </source>
</evidence>
<feature type="transmembrane region" description="Helical" evidence="1">
    <location>
        <begin position="82"/>
        <end position="105"/>
    </location>
</feature>
<evidence type="ECO:0000313" key="4">
    <source>
        <dbReference type="Proteomes" id="UP001054902"/>
    </source>
</evidence>
<keyword evidence="1" id="KW-0472">Membrane</keyword>
<organism evidence="3 4">
    <name type="scientific">Chaetoceros tenuissimus</name>
    <dbReference type="NCBI Taxonomy" id="426638"/>
    <lineage>
        <taxon>Eukaryota</taxon>
        <taxon>Sar</taxon>
        <taxon>Stramenopiles</taxon>
        <taxon>Ochrophyta</taxon>
        <taxon>Bacillariophyta</taxon>
        <taxon>Coscinodiscophyceae</taxon>
        <taxon>Chaetocerotophycidae</taxon>
        <taxon>Chaetocerotales</taxon>
        <taxon>Chaetocerotaceae</taxon>
        <taxon>Chaetoceros</taxon>
    </lineage>
</organism>
<feature type="domain" description="EF-hand" evidence="2">
    <location>
        <begin position="33"/>
        <end position="68"/>
    </location>
</feature>
<keyword evidence="1" id="KW-0812">Transmembrane</keyword>
<reference evidence="3 4" key="1">
    <citation type="journal article" date="2021" name="Sci. Rep.">
        <title>The genome of the diatom Chaetoceros tenuissimus carries an ancient integrated fragment of an extant virus.</title>
        <authorList>
            <person name="Hongo Y."/>
            <person name="Kimura K."/>
            <person name="Takaki Y."/>
            <person name="Yoshida Y."/>
            <person name="Baba S."/>
            <person name="Kobayashi G."/>
            <person name="Nagasaki K."/>
            <person name="Hano T."/>
            <person name="Tomaru Y."/>
        </authorList>
    </citation>
    <scope>NUCLEOTIDE SEQUENCE [LARGE SCALE GENOMIC DNA]</scope>
    <source>
        <strain evidence="3 4">NIES-3715</strain>
    </source>
</reference>
<dbReference type="InterPro" id="IPR018247">
    <property type="entry name" value="EF_Hand_1_Ca_BS"/>
</dbReference>
<dbReference type="InterPro" id="IPR002048">
    <property type="entry name" value="EF_hand_dom"/>
</dbReference>
<comment type="caution">
    <text evidence="3">The sequence shown here is derived from an EMBL/GenBank/DDBJ whole genome shotgun (WGS) entry which is preliminary data.</text>
</comment>
<protein>
    <recommendedName>
        <fullName evidence="2">EF-hand domain-containing protein</fullName>
    </recommendedName>
</protein>
<dbReference type="AlphaFoldDB" id="A0AAD3CL61"/>
<accession>A0AAD3CL61</accession>
<keyword evidence="1" id="KW-1133">Transmembrane helix</keyword>
<dbReference type="PROSITE" id="PS00018">
    <property type="entry name" value="EF_HAND_1"/>
    <property type="match status" value="1"/>
</dbReference>
<keyword evidence="4" id="KW-1185">Reference proteome</keyword>
<gene>
    <name evidence="3" type="ORF">CTEN210_03154</name>
</gene>
<sequence>MSKDPETQVADVDQGLRISQVVQSGDNSCNNKQYHEIVIAEINKMDKDGNGAIESDELYNGIAAACDRAVKAEKKASNYKSIAIGLTIFVLLLAGANFATSFLAYNLGKDTKLDNGALMNMQGEAVGINQNMISIPLAATPWMDDDVIEKIERVAFSVEDDNGDKKKMFFKVASVEVIEKKSLKITTITNDNIVWSVNDNSILLTTNDGVSHVNENLLCAKCSSVSVVLTDEFMEKLDEFYTFAYENLDDGSNGRKLMGRGPWDLCACGGASNARKLMGRGPSDLCGPGGNIGF</sequence>
<evidence type="ECO:0000256" key="1">
    <source>
        <dbReference type="SAM" id="Phobius"/>
    </source>
</evidence>
<dbReference type="GO" id="GO:0005509">
    <property type="term" value="F:calcium ion binding"/>
    <property type="evidence" value="ECO:0007669"/>
    <property type="project" value="InterPro"/>
</dbReference>
<name>A0AAD3CL61_9STRA</name>
<proteinExistence type="predicted"/>
<dbReference type="EMBL" id="BLLK01000022">
    <property type="protein sequence ID" value="GFH46680.1"/>
    <property type="molecule type" value="Genomic_DNA"/>
</dbReference>
<dbReference type="PROSITE" id="PS50222">
    <property type="entry name" value="EF_HAND_2"/>
    <property type="match status" value="1"/>
</dbReference>
<evidence type="ECO:0000259" key="2">
    <source>
        <dbReference type="PROSITE" id="PS50222"/>
    </source>
</evidence>